<dbReference type="Proteomes" id="UP000694421">
    <property type="component" value="Unplaced"/>
</dbReference>
<evidence type="ECO:0000256" key="3">
    <source>
        <dbReference type="ARBA" id="ARBA00022737"/>
    </source>
</evidence>
<dbReference type="GeneTree" id="ENSGT00810000125473"/>
<reference evidence="5" key="1">
    <citation type="submission" date="2025-08" db="UniProtKB">
        <authorList>
            <consortium name="Ensembl"/>
        </authorList>
    </citation>
    <scope>IDENTIFICATION</scope>
</reference>
<evidence type="ECO:0000256" key="2">
    <source>
        <dbReference type="ARBA" id="ARBA00022553"/>
    </source>
</evidence>
<accession>A0A8D0BFF2</accession>
<protein>
    <recommendedName>
        <fullName evidence="7">Centrosomal protein of 68 kDa</fullName>
    </recommendedName>
</protein>
<keyword evidence="6" id="KW-1185">Reference proteome</keyword>
<evidence type="ECO:0000313" key="6">
    <source>
        <dbReference type="Proteomes" id="UP000694421"/>
    </source>
</evidence>
<dbReference type="Ensembl" id="ENSSMRT00000007685.1">
    <property type="protein sequence ID" value="ENSSMRP00000006552.1"/>
    <property type="gene ID" value="ENSSMRG00000005322.1"/>
</dbReference>
<organism evidence="5 6">
    <name type="scientific">Salvator merianae</name>
    <name type="common">Argentine black and white tegu</name>
    <name type="synonym">Tupinambis merianae</name>
    <dbReference type="NCBI Taxonomy" id="96440"/>
    <lineage>
        <taxon>Eukaryota</taxon>
        <taxon>Metazoa</taxon>
        <taxon>Chordata</taxon>
        <taxon>Craniata</taxon>
        <taxon>Vertebrata</taxon>
        <taxon>Euteleostomi</taxon>
        <taxon>Lepidosauria</taxon>
        <taxon>Squamata</taxon>
        <taxon>Bifurcata</taxon>
        <taxon>Unidentata</taxon>
        <taxon>Episquamata</taxon>
        <taxon>Laterata</taxon>
        <taxon>Teiioidea</taxon>
        <taxon>Teiidae</taxon>
        <taxon>Salvator</taxon>
    </lineage>
</organism>
<dbReference type="SUPFAM" id="SSF46966">
    <property type="entry name" value="Spectrin repeat"/>
    <property type="match status" value="1"/>
</dbReference>
<comment type="subcellular location">
    <subcellularLocation>
        <location evidence="1">Endomembrane system</location>
    </subcellularLocation>
</comment>
<evidence type="ECO:0008006" key="7">
    <source>
        <dbReference type="Google" id="ProtNLM"/>
    </source>
</evidence>
<dbReference type="PANTHER" id="PTHR14514">
    <property type="entry name" value="PKA ANCHORING PROTEIN"/>
    <property type="match status" value="1"/>
</dbReference>
<sequence>MSSVPSNSFCKIKAKYVERQPLISKTTFSGEVPRSSSTEFLHSEEHQMNLAECSHSTELLHGLTEVPGALSPKIMDSKVYSSATKSLYNLDNACGGQMLFTPYSSTPKHLSVKHHFCLDARTPAILRSNISWQLPEESDFHQQWKTSSKSFSGAGALSSPGTSVPWDLHALPGPGENALLSTPKVMPVERCAAVGLVRAMSPFQADYWACAIPDSLPPSPDRQSPHWNPNKEYEDLLDYTYPLRPKYKLRKTPKDSSIHDSGVDLDSLSISPESTLRSVNEQSQEHQAIGVQNTQSFFTPLKKLECSSLISPYRLSPLGKVSFANGDTLTDISKETARGPDWLVTRDATESQFIRSTSVLPLREGSFSDEEYLSLPPRLKELETLAQQLTDLSLTIRKPEPGCVQEDIPCVGVNGEQLPLDLKEDSVDHESQWETCYTTCHAGDFHEHGNKDLRSDQAKDHEDMPTGTASTGFLHFSGLDFLDEKGCCIKEEKDLCSSSLALHIKKFCYQLEELIHWLQKVAEVTDNWIPPKPDIESVKASLQNYLEFKKDLVGHQSLTEGVLKDGEKLLTCMKSNSPVLQNTLGLIAKQSDDLENYAERLYESIVVAMDALGAGLMKRHNAEQTAPQAKSST</sequence>
<dbReference type="Gene3D" id="1.20.58.60">
    <property type="match status" value="1"/>
</dbReference>
<keyword evidence="2" id="KW-0597">Phosphoprotein</keyword>
<dbReference type="PANTHER" id="PTHR14514:SF2">
    <property type="entry name" value="A-KINASE ANCHOR PROTEIN 6"/>
    <property type="match status" value="1"/>
</dbReference>
<dbReference type="AlphaFoldDB" id="A0A8D0BFF2"/>
<name>A0A8D0BFF2_SALMN</name>
<proteinExistence type="predicted"/>
<evidence type="ECO:0000313" key="5">
    <source>
        <dbReference type="Ensembl" id="ENSSMRP00000006552.1"/>
    </source>
</evidence>
<reference evidence="5" key="2">
    <citation type="submission" date="2025-09" db="UniProtKB">
        <authorList>
            <consortium name="Ensembl"/>
        </authorList>
    </citation>
    <scope>IDENTIFICATION</scope>
</reference>
<keyword evidence="4" id="KW-0472">Membrane</keyword>
<keyword evidence="3" id="KW-0677">Repeat</keyword>
<evidence type="ECO:0000256" key="1">
    <source>
        <dbReference type="ARBA" id="ARBA00004308"/>
    </source>
</evidence>
<dbReference type="OMA" id="EHIQLFC"/>
<evidence type="ECO:0000256" key="4">
    <source>
        <dbReference type="ARBA" id="ARBA00023136"/>
    </source>
</evidence>